<name>A0A6L3B4V8_AZOBR</name>
<dbReference type="RefSeq" id="WP_149164646.1">
    <property type="nucleotide sequence ID" value="NZ_QOKV01000005.1"/>
</dbReference>
<dbReference type="Proteomes" id="UP000476837">
    <property type="component" value="Unassembled WGS sequence"/>
</dbReference>
<dbReference type="SUPFAM" id="SSF55008">
    <property type="entry name" value="HMA, heavy metal-associated domain"/>
    <property type="match status" value="1"/>
</dbReference>
<reference evidence="2 3" key="1">
    <citation type="submission" date="2018-07" db="EMBL/GenBank/DDBJ databases">
        <title>Genome sequence of Roseomonas fauriae ATCC 49958.</title>
        <authorList>
            <person name="Sant'Anna F.H."/>
            <person name="Baldani J.I."/>
            <person name="Zilli J.E."/>
            <person name="Reis V.M."/>
            <person name="Hartmann A."/>
            <person name="Cruz L."/>
            <person name="de Souza E.M."/>
            <person name="de Oliveira Pedrosa F."/>
            <person name="Passaglia L.M.P."/>
        </authorList>
    </citation>
    <scope>NUCLEOTIDE SEQUENCE [LARGE SCALE GENOMIC DNA]</scope>
    <source>
        <strain evidence="2 3">ATCC 49958</strain>
    </source>
</reference>
<dbReference type="Pfam" id="PF00403">
    <property type="entry name" value="HMA"/>
    <property type="match status" value="1"/>
</dbReference>
<comment type="caution">
    <text evidence="2">The sequence shown here is derived from an EMBL/GenBank/DDBJ whole genome shotgun (WGS) entry which is preliminary data.</text>
</comment>
<accession>A0A6L3B4V8</accession>
<evidence type="ECO:0000313" key="2">
    <source>
        <dbReference type="EMBL" id="KAA0686075.1"/>
    </source>
</evidence>
<proteinExistence type="predicted"/>
<evidence type="ECO:0000259" key="1">
    <source>
        <dbReference type="PROSITE" id="PS50846"/>
    </source>
</evidence>
<dbReference type="InterPro" id="IPR006121">
    <property type="entry name" value="HMA_dom"/>
</dbReference>
<sequence length="66" mass="6639">MLQFTVPGMTCGGCANAVRKALAAVPGVTAIQADPPNRRLAVDGDVGADLIVRTLADAGYDATPIA</sequence>
<dbReference type="EMBL" id="QOKV01000005">
    <property type="protein sequence ID" value="KAA0686075.1"/>
    <property type="molecule type" value="Genomic_DNA"/>
</dbReference>
<dbReference type="AlphaFoldDB" id="A0A6L3B4V8"/>
<dbReference type="Gene3D" id="3.30.70.100">
    <property type="match status" value="1"/>
</dbReference>
<protein>
    <submittedName>
        <fullName evidence="2">Copper chaperone</fullName>
    </submittedName>
</protein>
<dbReference type="PROSITE" id="PS50846">
    <property type="entry name" value="HMA_2"/>
    <property type="match status" value="1"/>
</dbReference>
<organism evidence="2 3">
    <name type="scientific">Azospirillum brasilense</name>
    <dbReference type="NCBI Taxonomy" id="192"/>
    <lineage>
        <taxon>Bacteria</taxon>
        <taxon>Pseudomonadati</taxon>
        <taxon>Pseudomonadota</taxon>
        <taxon>Alphaproteobacteria</taxon>
        <taxon>Rhodospirillales</taxon>
        <taxon>Azospirillaceae</taxon>
        <taxon>Azospirillum</taxon>
    </lineage>
</organism>
<evidence type="ECO:0000313" key="3">
    <source>
        <dbReference type="Proteomes" id="UP000476837"/>
    </source>
</evidence>
<feature type="domain" description="HMA" evidence="1">
    <location>
        <begin position="1"/>
        <end position="63"/>
    </location>
</feature>
<dbReference type="CDD" id="cd00371">
    <property type="entry name" value="HMA"/>
    <property type="match status" value="1"/>
</dbReference>
<dbReference type="InterPro" id="IPR036163">
    <property type="entry name" value="HMA_dom_sf"/>
</dbReference>
<gene>
    <name evidence="2" type="ORF">DS837_10160</name>
</gene>
<dbReference type="GO" id="GO:0046872">
    <property type="term" value="F:metal ion binding"/>
    <property type="evidence" value="ECO:0007669"/>
    <property type="project" value="InterPro"/>
</dbReference>